<keyword evidence="1" id="KW-0121">Carboxypeptidase</keyword>
<dbReference type="OrthoDB" id="443318at2759"/>
<organism evidence="1 2">
    <name type="scientific">Trichinella nelsoni</name>
    <dbReference type="NCBI Taxonomy" id="6336"/>
    <lineage>
        <taxon>Eukaryota</taxon>
        <taxon>Metazoa</taxon>
        <taxon>Ecdysozoa</taxon>
        <taxon>Nematoda</taxon>
        <taxon>Enoplea</taxon>
        <taxon>Dorylaimia</taxon>
        <taxon>Trichinellida</taxon>
        <taxon>Trichinellidae</taxon>
        <taxon>Trichinella</taxon>
    </lineage>
</organism>
<dbReference type="STRING" id="6336.A0A0V0RBH7"/>
<sequence>MAIKLCGTDGTVSCMASYFVCNTIFSSIIARAGNVNYYDIRKKCTWSWGHRFCVM</sequence>
<name>A0A0V0RBH7_9BILA</name>
<dbReference type="AlphaFoldDB" id="A0A0V0RBH7"/>
<reference evidence="1 2" key="1">
    <citation type="submission" date="2015-01" db="EMBL/GenBank/DDBJ databases">
        <title>Evolution of Trichinella species and genotypes.</title>
        <authorList>
            <person name="Korhonen P.K."/>
            <person name="Edoardo P."/>
            <person name="Giuseppe L.R."/>
            <person name="Gasser R.B."/>
        </authorList>
    </citation>
    <scope>NUCLEOTIDE SEQUENCE [LARGE SCALE GENOMIC DNA]</scope>
    <source>
        <strain evidence="1">ISS37</strain>
    </source>
</reference>
<protein>
    <submittedName>
        <fullName evidence="1">Serine carboxypeptidase-like 49</fullName>
    </submittedName>
</protein>
<proteinExistence type="predicted"/>
<comment type="caution">
    <text evidence="1">The sequence shown here is derived from an EMBL/GenBank/DDBJ whole genome shotgun (WGS) entry which is preliminary data.</text>
</comment>
<evidence type="ECO:0000313" key="2">
    <source>
        <dbReference type="Proteomes" id="UP000054630"/>
    </source>
</evidence>
<gene>
    <name evidence="1" type="primary">SCPL49</name>
    <name evidence="1" type="ORF">T07_11243</name>
</gene>
<keyword evidence="1" id="KW-0645">Protease</keyword>
<keyword evidence="1" id="KW-0378">Hydrolase</keyword>
<accession>A0A0V0RBH7</accession>
<dbReference type="EMBL" id="JYDL01001272">
    <property type="protein sequence ID" value="KRX11835.1"/>
    <property type="molecule type" value="Genomic_DNA"/>
</dbReference>
<dbReference type="GO" id="GO:0004180">
    <property type="term" value="F:carboxypeptidase activity"/>
    <property type="evidence" value="ECO:0007669"/>
    <property type="project" value="UniProtKB-KW"/>
</dbReference>
<evidence type="ECO:0000313" key="1">
    <source>
        <dbReference type="EMBL" id="KRX11835.1"/>
    </source>
</evidence>
<dbReference type="Proteomes" id="UP000054630">
    <property type="component" value="Unassembled WGS sequence"/>
</dbReference>
<keyword evidence="2" id="KW-1185">Reference proteome</keyword>